<dbReference type="InterPro" id="IPR053197">
    <property type="entry name" value="F-box_SCFL_complex_component"/>
</dbReference>
<dbReference type="InterPro" id="IPR001810">
    <property type="entry name" value="F-box_dom"/>
</dbReference>
<evidence type="ECO:0000259" key="1">
    <source>
        <dbReference type="PROSITE" id="PS50181"/>
    </source>
</evidence>
<dbReference type="Pfam" id="PF12937">
    <property type="entry name" value="F-box-like"/>
    <property type="match status" value="1"/>
</dbReference>
<dbReference type="Proteomes" id="UP001161247">
    <property type="component" value="Chromosome 7"/>
</dbReference>
<gene>
    <name evidence="2" type="ORF">OLC1_LOCUS19518</name>
</gene>
<dbReference type="AlphaFoldDB" id="A0AAV1DWS9"/>
<name>A0AAV1DWS9_OLDCO</name>
<proteinExistence type="predicted"/>
<dbReference type="Gene3D" id="1.20.1280.50">
    <property type="match status" value="1"/>
</dbReference>
<dbReference type="InterPro" id="IPR036047">
    <property type="entry name" value="F-box-like_dom_sf"/>
</dbReference>
<sequence>MNINTKRGDKSQCANRRRNLYQWNWNRLIVDLPESILVHILSFLPITTAIKTAAVARNWRHLCYSVPILNFDMEEFRLRIPEETDRDAQQLKGCAGEDLDDYENRSWDYDMAPYDFHFSSSVKVLRLRECNLCFPGKAFWELTWEMHLDLLFSTPEEIANMMALCVNVEVWFGRCRALVEAHVKFGRRSWWELACWTKVLSCLTGVTRLTIDNMCPWLLIGLNSLKEPLVTNLEQLIEDEEFHGKGGLHKSKEVRSIFLQLPRLKFRPDEEVRGNRK</sequence>
<dbReference type="EMBL" id="OX459124">
    <property type="protein sequence ID" value="CAI9112295.1"/>
    <property type="molecule type" value="Genomic_DNA"/>
</dbReference>
<protein>
    <submittedName>
        <fullName evidence="2">OLC1v1012723C1</fullName>
    </submittedName>
</protein>
<dbReference type="PANTHER" id="PTHR34223:SF51">
    <property type="entry name" value="OS06G0556300 PROTEIN"/>
    <property type="match status" value="1"/>
</dbReference>
<dbReference type="SUPFAM" id="SSF81383">
    <property type="entry name" value="F-box domain"/>
    <property type="match status" value="1"/>
</dbReference>
<evidence type="ECO:0000313" key="3">
    <source>
        <dbReference type="Proteomes" id="UP001161247"/>
    </source>
</evidence>
<keyword evidence="3" id="KW-1185">Reference proteome</keyword>
<reference evidence="2" key="1">
    <citation type="submission" date="2023-03" db="EMBL/GenBank/DDBJ databases">
        <authorList>
            <person name="Julca I."/>
        </authorList>
    </citation>
    <scope>NUCLEOTIDE SEQUENCE</scope>
</reference>
<dbReference type="PROSITE" id="PS50181">
    <property type="entry name" value="FBOX"/>
    <property type="match status" value="1"/>
</dbReference>
<organism evidence="2 3">
    <name type="scientific">Oldenlandia corymbosa var. corymbosa</name>
    <dbReference type="NCBI Taxonomy" id="529605"/>
    <lineage>
        <taxon>Eukaryota</taxon>
        <taxon>Viridiplantae</taxon>
        <taxon>Streptophyta</taxon>
        <taxon>Embryophyta</taxon>
        <taxon>Tracheophyta</taxon>
        <taxon>Spermatophyta</taxon>
        <taxon>Magnoliopsida</taxon>
        <taxon>eudicotyledons</taxon>
        <taxon>Gunneridae</taxon>
        <taxon>Pentapetalae</taxon>
        <taxon>asterids</taxon>
        <taxon>lamiids</taxon>
        <taxon>Gentianales</taxon>
        <taxon>Rubiaceae</taxon>
        <taxon>Rubioideae</taxon>
        <taxon>Spermacoceae</taxon>
        <taxon>Hedyotis-Oldenlandia complex</taxon>
        <taxon>Oldenlandia</taxon>
    </lineage>
</organism>
<evidence type="ECO:0000313" key="2">
    <source>
        <dbReference type="EMBL" id="CAI9112295.1"/>
    </source>
</evidence>
<dbReference type="PANTHER" id="PTHR34223">
    <property type="entry name" value="OS11G0201299 PROTEIN"/>
    <property type="match status" value="1"/>
</dbReference>
<accession>A0AAV1DWS9</accession>
<feature type="domain" description="F-box" evidence="1">
    <location>
        <begin position="26"/>
        <end position="62"/>
    </location>
</feature>